<evidence type="ECO:0000313" key="1">
    <source>
        <dbReference type="EMBL" id="GAC28590.1"/>
    </source>
</evidence>
<organism evidence="1 2">
    <name type="scientific">Brumicola pallidula DSM 14239 = ACAM 615</name>
    <dbReference type="NCBI Taxonomy" id="1121922"/>
    <lineage>
        <taxon>Bacteria</taxon>
        <taxon>Pseudomonadati</taxon>
        <taxon>Pseudomonadota</taxon>
        <taxon>Gammaproteobacteria</taxon>
        <taxon>Alteromonadales</taxon>
        <taxon>Alteromonadaceae</taxon>
        <taxon>Brumicola</taxon>
    </lineage>
</organism>
<comment type="caution">
    <text evidence="1">The sequence shown here is derived from an EMBL/GenBank/DDBJ whole genome shotgun (WGS) entry which is preliminary data.</text>
</comment>
<proteinExistence type="predicted"/>
<dbReference type="AlphaFoldDB" id="K6ZZ76"/>
<accession>K6ZZ76</accession>
<gene>
    <name evidence="1" type="ORF">GPAL_1727</name>
</gene>
<dbReference type="EMBL" id="BAEQ01000026">
    <property type="protein sequence ID" value="GAC28590.1"/>
    <property type="molecule type" value="Genomic_DNA"/>
</dbReference>
<keyword evidence="2" id="KW-1185">Reference proteome</keyword>
<dbReference type="Proteomes" id="UP000006251">
    <property type="component" value="Unassembled WGS sequence"/>
</dbReference>
<evidence type="ECO:0000313" key="2">
    <source>
        <dbReference type="Proteomes" id="UP000006251"/>
    </source>
</evidence>
<reference evidence="2" key="1">
    <citation type="journal article" date="2014" name="Environ. Microbiol.">
        <title>Comparative genomics of the marine bacterial genus Glaciecola reveals the high degree of genomic diversity and genomic characteristic for cold adaptation.</title>
        <authorList>
            <person name="Qin Q.L."/>
            <person name="Xie B.B."/>
            <person name="Yu Y."/>
            <person name="Shu Y.L."/>
            <person name="Rong J.C."/>
            <person name="Zhang Y.J."/>
            <person name="Zhao D.L."/>
            <person name="Chen X.L."/>
            <person name="Zhang X.Y."/>
            <person name="Chen B."/>
            <person name="Zhou B.C."/>
            <person name="Zhang Y.Z."/>
        </authorList>
    </citation>
    <scope>NUCLEOTIDE SEQUENCE [LARGE SCALE GENOMIC DNA]</scope>
    <source>
        <strain evidence="2">ACAM 615</strain>
    </source>
</reference>
<protein>
    <submittedName>
        <fullName evidence="1">Uncharacterized protein</fullName>
    </submittedName>
</protein>
<name>K6ZZ76_9ALTE</name>
<sequence>MLWRTLFDHQISVEQYGNSVYSSERSVGLTSIFWPQMRLSAK</sequence>